<dbReference type="InterPro" id="IPR050471">
    <property type="entry name" value="AB_hydrolase"/>
</dbReference>
<dbReference type="GO" id="GO:0008233">
    <property type="term" value="F:peptidase activity"/>
    <property type="evidence" value="ECO:0007669"/>
    <property type="project" value="InterPro"/>
</dbReference>
<dbReference type="AlphaFoldDB" id="A0A6A4HRZ4"/>
<dbReference type="SUPFAM" id="SSF53474">
    <property type="entry name" value="alpha/beta-Hydrolases"/>
    <property type="match status" value="1"/>
</dbReference>
<dbReference type="InterPro" id="IPR005945">
    <property type="entry name" value="Pro_imino_pep"/>
</dbReference>
<dbReference type="Pfam" id="PF00561">
    <property type="entry name" value="Abhydrolase_1"/>
    <property type="match status" value="1"/>
</dbReference>
<dbReference type="Proteomes" id="UP000799118">
    <property type="component" value="Unassembled WGS sequence"/>
</dbReference>
<accession>A0A6A4HRZ4</accession>
<protein>
    <submittedName>
        <fullName evidence="4">Proline-specific peptidase</fullName>
    </submittedName>
</protein>
<dbReference type="InterPro" id="IPR029058">
    <property type="entry name" value="AB_hydrolase_fold"/>
</dbReference>
<dbReference type="PANTHER" id="PTHR43433">
    <property type="entry name" value="HYDROLASE, ALPHA/BETA FOLD FAMILY PROTEIN"/>
    <property type="match status" value="1"/>
</dbReference>
<comment type="similarity">
    <text evidence="1">Belongs to the peptidase S33 family.</text>
</comment>
<proteinExistence type="inferred from homology"/>
<evidence type="ECO:0000313" key="4">
    <source>
        <dbReference type="EMBL" id="KAE9401159.1"/>
    </source>
</evidence>
<evidence type="ECO:0000259" key="3">
    <source>
        <dbReference type="Pfam" id="PF00561"/>
    </source>
</evidence>
<dbReference type="EMBL" id="ML769449">
    <property type="protein sequence ID" value="KAE9401159.1"/>
    <property type="molecule type" value="Genomic_DNA"/>
</dbReference>
<name>A0A6A4HRZ4_9AGAR</name>
<organism evidence="4 5">
    <name type="scientific">Gymnopus androsaceus JB14</name>
    <dbReference type="NCBI Taxonomy" id="1447944"/>
    <lineage>
        <taxon>Eukaryota</taxon>
        <taxon>Fungi</taxon>
        <taxon>Dikarya</taxon>
        <taxon>Basidiomycota</taxon>
        <taxon>Agaricomycotina</taxon>
        <taxon>Agaricomycetes</taxon>
        <taxon>Agaricomycetidae</taxon>
        <taxon>Agaricales</taxon>
        <taxon>Marasmiineae</taxon>
        <taxon>Omphalotaceae</taxon>
        <taxon>Gymnopus</taxon>
    </lineage>
</organism>
<feature type="domain" description="AB hydrolase-1" evidence="3">
    <location>
        <begin position="33"/>
        <end position="144"/>
    </location>
</feature>
<keyword evidence="5" id="KW-1185">Reference proteome</keyword>
<evidence type="ECO:0000313" key="5">
    <source>
        <dbReference type="Proteomes" id="UP000799118"/>
    </source>
</evidence>
<dbReference type="GO" id="GO:0006508">
    <property type="term" value="P:proteolysis"/>
    <property type="evidence" value="ECO:0007669"/>
    <property type="project" value="InterPro"/>
</dbReference>
<reference evidence="4" key="1">
    <citation type="journal article" date="2019" name="Environ. Microbiol.">
        <title>Fungal ecological strategies reflected in gene transcription - a case study of two litter decomposers.</title>
        <authorList>
            <person name="Barbi F."/>
            <person name="Kohler A."/>
            <person name="Barry K."/>
            <person name="Baskaran P."/>
            <person name="Daum C."/>
            <person name="Fauchery L."/>
            <person name="Ihrmark K."/>
            <person name="Kuo A."/>
            <person name="LaButti K."/>
            <person name="Lipzen A."/>
            <person name="Morin E."/>
            <person name="Grigoriev I.V."/>
            <person name="Henrissat B."/>
            <person name="Lindahl B."/>
            <person name="Martin F."/>
        </authorList>
    </citation>
    <scope>NUCLEOTIDE SEQUENCE</scope>
    <source>
        <strain evidence="4">JB14</strain>
    </source>
</reference>
<dbReference type="PIRSF" id="PIRSF005539">
    <property type="entry name" value="Pept_S33_TRI_F1"/>
    <property type="match status" value="1"/>
</dbReference>
<dbReference type="OrthoDB" id="190201at2759"/>
<dbReference type="PRINTS" id="PR00793">
    <property type="entry name" value="PROAMNOPTASE"/>
</dbReference>
<dbReference type="PANTHER" id="PTHR43433:SF5">
    <property type="entry name" value="AB HYDROLASE-1 DOMAIN-CONTAINING PROTEIN"/>
    <property type="match status" value="1"/>
</dbReference>
<dbReference type="NCBIfam" id="TIGR01250">
    <property type="entry name" value="pro_imino_pep_2"/>
    <property type="match status" value="1"/>
</dbReference>
<keyword evidence="2" id="KW-0378">Hydrolase</keyword>
<evidence type="ECO:0000256" key="2">
    <source>
        <dbReference type="ARBA" id="ARBA00022801"/>
    </source>
</evidence>
<evidence type="ECO:0000256" key="1">
    <source>
        <dbReference type="ARBA" id="ARBA00010088"/>
    </source>
</evidence>
<gene>
    <name evidence="4" type="ORF">BT96DRAFT_880620</name>
</gene>
<dbReference type="InterPro" id="IPR002410">
    <property type="entry name" value="Peptidase_S33"/>
</dbReference>
<dbReference type="Gene3D" id="3.40.50.1820">
    <property type="entry name" value="alpha/beta hydrolase"/>
    <property type="match status" value="1"/>
</dbReference>
<sequence>MTTTGKAAFTVNDKTYETWYTITGQIRESKNRPLVAVHGGPGMTHDYMLPNTKLFELAGIPVILYDQLGNGNSSHVDDAHPSFWTVDLFMDELENLVQHLGISNDYDLLGNSWGGMLAGNFAAARQPKGLKHLIIANAPASTPQFYIGLNNLLDSFSEEDKAIVHRCEAEGTLNAPDYQRVVGDFRKKHLCNMDPWPQELMASFAASDACPAVGNAMLGPYVFTVVGNLKDWSIVEILHNIQVPTLLISSPFDTVQENAYSPWFREIPKIKWVEIIESTHLTQFEAPAHYLSAVISFLSSPL</sequence>
<dbReference type="InterPro" id="IPR000073">
    <property type="entry name" value="AB_hydrolase_1"/>
</dbReference>